<sequence>MSAITRTFTLDDPIKIDGKEVIAAGTIIAVRKPGSGEMRGLALNSLLQLDVASLETLAPRITMPILHKPLAAAMAPNDMLQFGTEVVDFLLPKAAKPASPTT</sequence>
<gene>
    <name evidence="1" type="ORF">DD559_17840</name>
</gene>
<name>A0A2U0SHX3_9SPHN</name>
<comment type="caution">
    <text evidence="1">The sequence shown here is derived from an EMBL/GenBank/DDBJ whole genome shotgun (WGS) entry which is preliminary data.</text>
</comment>
<reference evidence="1 2" key="1">
    <citation type="submission" date="2018-05" db="EMBL/GenBank/DDBJ databases">
        <title>Description of Sphingomonas pokkalii sp nov, isolated from the rhizosphere of saline tolerant pokkali rice and its draft genome analysis.</title>
        <authorList>
            <person name="Menon R."/>
            <person name="Kumari S."/>
            <person name="Rameshkumar N."/>
        </authorList>
    </citation>
    <scope>NUCLEOTIDE SEQUENCE [LARGE SCALE GENOMIC DNA]</scope>
    <source>
        <strain evidence="1 2">L3B27</strain>
    </source>
</reference>
<dbReference type="Proteomes" id="UP000245890">
    <property type="component" value="Unassembled WGS sequence"/>
</dbReference>
<dbReference type="RefSeq" id="WP_116470355.1">
    <property type="nucleotide sequence ID" value="NZ_QENQ01000001.1"/>
</dbReference>
<evidence type="ECO:0000313" key="2">
    <source>
        <dbReference type="Proteomes" id="UP000245890"/>
    </source>
</evidence>
<proteinExistence type="predicted"/>
<keyword evidence="2" id="KW-1185">Reference proteome</keyword>
<protein>
    <submittedName>
        <fullName evidence="1">Phage tail assembly protein</fullName>
    </submittedName>
</protein>
<evidence type="ECO:0000313" key="1">
    <source>
        <dbReference type="EMBL" id="PVX30961.1"/>
    </source>
</evidence>
<organism evidence="1 2">
    <name type="scientific">Sphingomonas pokkalii</name>
    <dbReference type="NCBI Taxonomy" id="2175090"/>
    <lineage>
        <taxon>Bacteria</taxon>
        <taxon>Pseudomonadati</taxon>
        <taxon>Pseudomonadota</taxon>
        <taxon>Alphaproteobacteria</taxon>
        <taxon>Sphingomonadales</taxon>
        <taxon>Sphingomonadaceae</taxon>
        <taxon>Sphingomonas</taxon>
    </lineage>
</organism>
<dbReference type="EMBL" id="QENQ01000001">
    <property type="protein sequence ID" value="PVX30961.1"/>
    <property type="molecule type" value="Genomic_DNA"/>
</dbReference>
<accession>A0A2U0SHX3</accession>
<dbReference type="AlphaFoldDB" id="A0A2U0SHX3"/>
<dbReference type="OrthoDB" id="7366507at2"/>